<dbReference type="AlphaFoldDB" id="A0A7S3B360"/>
<proteinExistence type="predicted"/>
<evidence type="ECO:0000313" key="2">
    <source>
        <dbReference type="EMBL" id="CAE0123546.1"/>
    </source>
</evidence>
<dbReference type="EMBL" id="HBHX01043794">
    <property type="protein sequence ID" value="CAE0123546.1"/>
    <property type="molecule type" value="Transcribed_RNA"/>
</dbReference>
<gene>
    <name evidence="2" type="ORF">HERI1096_LOCUS24248</name>
</gene>
<feature type="region of interest" description="Disordered" evidence="1">
    <location>
        <begin position="62"/>
        <end position="85"/>
    </location>
</feature>
<sequence>MATFDAAAKQLIASLNTAIRRLALTFGAERGYPPHALTEVALLSQLVVPLLSLLGQGWASSLPGAPKRKKKSAVEEAQADTAPSIASRDMLREGAAAVSSSLSELEAALRRPKLRSAACSLLEHAEEWEAFLGGGGEASSARSTLLASLEASGSGCTSALAASVKSGVASMRQLSKSL</sequence>
<reference evidence="2" key="1">
    <citation type="submission" date="2021-01" db="EMBL/GenBank/DDBJ databases">
        <authorList>
            <person name="Corre E."/>
            <person name="Pelletier E."/>
            <person name="Niang G."/>
            <person name="Scheremetjew M."/>
            <person name="Finn R."/>
            <person name="Kale V."/>
            <person name="Holt S."/>
            <person name="Cochrane G."/>
            <person name="Meng A."/>
            <person name="Brown T."/>
            <person name="Cohen L."/>
        </authorList>
    </citation>
    <scope>NUCLEOTIDE SEQUENCE</scope>
    <source>
        <strain evidence="2">CCMP281</strain>
    </source>
</reference>
<accession>A0A7S3B360</accession>
<organism evidence="2">
    <name type="scientific">Haptolina ericina</name>
    <dbReference type="NCBI Taxonomy" id="156174"/>
    <lineage>
        <taxon>Eukaryota</taxon>
        <taxon>Haptista</taxon>
        <taxon>Haptophyta</taxon>
        <taxon>Prymnesiophyceae</taxon>
        <taxon>Prymnesiales</taxon>
        <taxon>Prymnesiaceae</taxon>
        <taxon>Haptolina</taxon>
    </lineage>
</organism>
<evidence type="ECO:0000256" key="1">
    <source>
        <dbReference type="SAM" id="MobiDB-lite"/>
    </source>
</evidence>
<protein>
    <submittedName>
        <fullName evidence="2">Uncharacterized protein</fullName>
    </submittedName>
</protein>
<name>A0A7S3B360_9EUKA</name>